<reference evidence="2 4" key="1">
    <citation type="submission" date="2016-10" db="EMBL/GenBank/DDBJ databases">
        <authorList>
            <person name="Varghese N."/>
            <person name="Submissions S."/>
        </authorList>
    </citation>
    <scope>NUCLEOTIDE SEQUENCE [LARGE SCALE GENOMIC DNA]</scope>
    <source>
        <strain evidence="2 4">CGMCC 1.7071</strain>
    </source>
</reference>
<dbReference type="EMBL" id="FOCV01000077">
    <property type="protein sequence ID" value="SEP30825.1"/>
    <property type="molecule type" value="Genomic_DNA"/>
</dbReference>
<sequence length="29" mass="2934">MISCVGVCGTAKEIGNLVVNREEALGLTG</sequence>
<dbReference type="Proteomes" id="UP000183063">
    <property type="component" value="Unassembled WGS sequence"/>
</dbReference>
<accession>A0A1H8WT35</accession>
<protein>
    <submittedName>
        <fullName evidence="1">Uncharacterized protein</fullName>
    </submittedName>
</protein>
<reference evidence="1" key="3">
    <citation type="submission" date="2016-10" db="EMBL/GenBank/DDBJ databases">
        <authorList>
            <person name="de Groot N.N."/>
        </authorList>
    </citation>
    <scope>NUCLEOTIDE SEQUENCE [LARGE SCALE GENOMIC DNA]</scope>
    <source>
        <strain evidence="1">CCBAU85039</strain>
    </source>
</reference>
<dbReference type="Proteomes" id="UP000198939">
    <property type="component" value="Unassembled WGS sequence"/>
</dbReference>
<evidence type="ECO:0000313" key="1">
    <source>
        <dbReference type="EMBL" id="SEI21443.1"/>
    </source>
</evidence>
<evidence type="ECO:0000313" key="4">
    <source>
        <dbReference type="Proteomes" id="UP000198939"/>
    </source>
</evidence>
<dbReference type="AlphaFoldDB" id="A0A1H8WT35"/>
<proteinExistence type="predicted"/>
<organism evidence="1 3">
    <name type="scientific">Rhizobium tibeticum</name>
    <dbReference type="NCBI Taxonomy" id="501024"/>
    <lineage>
        <taxon>Bacteria</taxon>
        <taxon>Pseudomonadati</taxon>
        <taxon>Pseudomonadota</taxon>
        <taxon>Alphaproteobacteria</taxon>
        <taxon>Hyphomicrobiales</taxon>
        <taxon>Rhizobiaceae</taxon>
        <taxon>Rhizobium/Agrobacterium group</taxon>
        <taxon>Rhizobium</taxon>
    </lineage>
</organism>
<evidence type="ECO:0000313" key="2">
    <source>
        <dbReference type="EMBL" id="SEP30825.1"/>
    </source>
</evidence>
<keyword evidence="4" id="KW-1185">Reference proteome</keyword>
<gene>
    <name evidence="1" type="ORF">RTCCBAU85039_6634</name>
    <name evidence="2" type="ORF">SAMN05216228_107711</name>
</gene>
<evidence type="ECO:0000313" key="3">
    <source>
        <dbReference type="Proteomes" id="UP000183063"/>
    </source>
</evidence>
<name>A0A1H8WT35_9HYPH</name>
<dbReference type="EMBL" id="FNXB01000086">
    <property type="protein sequence ID" value="SEI21443.1"/>
    <property type="molecule type" value="Genomic_DNA"/>
</dbReference>
<reference evidence="3" key="2">
    <citation type="submission" date="2016-10" db="EMBL/GenBank/DDBJ databases">
        <authorList>
            <person name="Wibberg D."/>
        </authorList>
    </citation>
    <scope>NUCLEOTIDE SEQUENCE [LARGE SCALE GENOMIC DNA]</scope>
</reference>